<gene>
    <name evidence="1" type="ORF">C7B43_12690</name>
</gene>
<reference evidence="1 2" key="1">
    <citation type="journal article" date="2014" name="BMC Genomics">
        <title>Comparison of environmental and isolate Sulfobacillus genomes reveals diverse carbon, sulfur, nitrogen, and hydrogen metabolisms.</title>
        <authorList>
            <person name="Justice N.B."/>
            <person name="Norman A."/>
            <person name="Brown C.T."/>
            <person name="Singh A."/>
            <person name="Thomas B.C."/>
            <person name="Banfield J.F."/>
        </authorList>
    </citation>
    <scope>NUCLEOTIDE SEQUENCE [LARGE SCALE GENOMIC DNA]</scope>
    <source>
        <strain evidence="1">AMDSBA1</strain>
    </source>
</reference>
<dbReference type="AlphaFoldDB" id="A0A2T2WXR0"/>
<name>A0A2T2WXR0_9FIRM</name>
<dbReference type="Proteomes" id="UP000242699">
    <property type="component" value="Unassembled WGS sequence"/>
</dbReference>
<accession>A0A2T2WXR0</accession>
<sequence length="107" mass="12547">MANQTVICTYRVRPDGEELFQALLGNHWPTLHTLGFVTDSKPVIFRSVDDPPTYVEIFTWVEGGFEQAHEHPDVLAIWEPMDPLLEDRQGLPRWEFPHYVPWEPPHR</sequence>
<evidence type="ECO:0008006" key="3">
    <source>
        <dbReference type="Google" id="ProtNLM"/>
    </source>
</evidence>
<proteinExistence type="predicted"/>
<dbReference type="EMBL" id="PXYT01000030">
    <property type="protein sequence ID" value="PSR27020.1"/>
    <property type="molecule type" value="Genomic_DNA"/>
</dbReference>
<evidence type="ECO:0000313" key="2">
    <source>
        <dbReference type="Proteomes" id="UP000242699"/>
    </source>
</evidence>
<protein>
    <recommendedName>
        <fullName evidence="3">ABM domain-containing protein</fullName>
    </recommendedName>
</protein>
<organism evidence="1 2">
    <name type="scientific">Sulfobacillus benefaciens</name>
    <dbReference type="NCBI Taxonomy" id="453960"/>
    <lineage>
        <taxon>Bacteria</taxon>
        <taxon>Bacillati</taxon>
        <taxon>Bacillota</taxon>
        <taxon>Clostridia</taxon>
        <taxon>Eubacteriales</taxon>
        <taxon>Clostridiales Family XVII. Incertae Sedis</taxon>
        <taxon>Sulfobacillus</taxon>
    </lineage>
</organism>
<evidence type="ECO:0000313" key="1">
    <source>
        <dbReference type="EMBL" id="PSR27020.1"/>
    </source>
</evidence>
<comment type="caution">
    <text evidence="1">The sequence shown here is derived from an EMBL/GenBank/DDBJ whole genome shotgun (WGS) entry which is preliminary data.</text>
</comment>